<dbReference type="EMBL" id="AMEP01000074">
    <property type="protein sequence ID" value="EKY01220.1"/>
    <property type="molecule type" value="Genomic_DNA"/>
</dbReference>
<evidence type="ECO:0000256" key="1">
    <source>
        <dbReference type="ARBA" id="ARBA00022679"/>
    </source>
</evidence>
<dbReference type="Gene3D" id="3.40.630.30">
    <property type="match status" value="1"/>
</dbReference>
<dbReference type="InterPro" id="IPR050680">
    <property type="entry name" value="YpeA/RimI_acetyltransf"/>
</dbReference>
<feature type="chain" id="PRO_5003955050" evidence="3">
    <location>
        <begin position="23"/>
        <end position="207"/>
    </location>
</feature>
<dbReference type="AlphaFoldDB" id="L1ND59"/>
<dbReference type="CDD" id="cd04301">
    <property type="entry name" value="NAT_SF"/>
    <property type="match status" value="1"/>
</dbReference>
<gene>
    <name evidence="5" type="ORF">HMPREF9151_01078</name>
</gene>
<accession>L1ND59</accession>
<keyword evidence="1 5" id="KW-0808">Transferase</keyword>
<keyword evidence="2" id="KW-0012">Acyltransferase</keyword>
<evidence type="ECO:0000313" key="5">
    <source>
        <dbReference type="EMBL" id="EKY01220.1"/>
    </source>
</evidence>
<evidence type="ECO:0000256" key="2">
    <source>
        <dbReference type="ARBA" id="ARBA00023315"/>
    </source>
</evidence>
<dbReference type="PANTHER" id="PTHR43420">
    <property type="entry name" value="ACETYLTRANSFERASE"/>
    <property type="match status" value="1"/>
</dbReference>
<feature type="domain" description="N-acetyltransferase" evidence="4">
    <location>
        <begin position="17"/>
        <end position="207"/>
    </location>
</feature>
<dbReference type="PROSITE" id="PS51186">
    <property type="entry name" value="GNAT"/>
    <property type="match status" value="1"/>
</dbReference>
<dbReference type="HOGENOM" id="CLU_087235_2_0_10"/>
<protein>
    <submittedName>
        <fullName evidence="5">Acetyltransferase, GNAT family</fullName>
    </submittedName>
</protein>
<dbReference type="SUPFAM" id="SSF55729">
    <property type="entry name" value="Acyl-CoA N-acyltransferases (Nat)"/>
    <property type="match status" value="1"/>
</dbReference>
<evidence type="ECO:0000313" key="6">
    <source>
        <dbReference type="Proteomes" id="UP000010433"/>
    </source>
</evidence>
<dbReference type="Proteomes" id="UP000010433">
    <property type="component" value="Unassembled WGS sequence"/>
</dbReference>
<dbReference type="Pfam" id="PF00583">
    <property type="entry name" value="Acetyltransf_1"/>
    <property type="match status" value="1"/>
</dbReference>
<name>L1ND59_9BACT</name>
<keyword evidence="3" id="KW-0732">Signal</keyword>
<dbReference type="PATRIC" id="fig|1127699.3.peg.992"/>
<dbReference type="STRING" id="1127699.HMPREF9151_01078"/>
<reference evidence="5 6" key="1">
    <citation type="submission" date="2012-05" db="EMBL/GenBank/DDBJ databases">
        <authorList>
            <person name="Weinstock G."/>
            <person name="Sodergren E."/>
            <person name="Lobos E.A."/>
            <person name="Fulton L."/>
            <person name="Fulton R."/>
            <person name="Courtney L."/>
            <person name="Fronick C."/>
            <person name="O'Laughlin M."/>
            <person name="Godfrey J."/>
            <person name="Wilson R.M."/>
            <person name="Miner T."/>
            <person name="Farmer C."/>
            <person name="Delehaunty K."/>
            <person name="Cordes M."/>
            <person name="Minx P."/>
            <person name="Tomlinson C."/>
            <person name="Chen J."/>
            <person name="Wollam A."/>
            <person name="Pepin K.H."/>
            <person name="Bhonagiri V."/>
            <person name="Zhang X."/>
            <person name="Suruliraj S."/>
            <person name="Warren W."/>
            <person name="Mitreva M."/>
            <person name="Mardis E.R."/>
            <person name="Wilson R.K."/>
        </authorList>
    </citation>
    <scope>NUCLEOTIDE SEQUENCE [LARGE SCALE GENOMIC DNA]</scope>
    <source>
        <strain evidence="5 6">F0055</strain>
    </source>
</reference>
<comment type="caution">
    <text evidence="5">The sequence shown here is derived from an EMBL/GenBank/DDBJ whole genome shotgun (WGS) entry which is preliminary data.</text>
</comment>
<evidence type="ECO:0000259" key="4">
    <source>
        <dbReference type="PROSITE" id="PS51186"/>
    </source>
</evidence>
<keyword evidence="6" id="KW-1185">Reference proteome</keyword>
<dbReference type="GO" id="GO:0016747">
    <property type="term" value="F:acyltransferase activity, transferring groups other than amino-acyl groups"/>
    <property type="evidence" value="ECO:0007669"/>
    <property type="project" value="InterPro"/>
</dbReference>
<proteinExistence type="predicted"/>
<evidence type="ECO:0000256" key="3">
    <source>
        <dbReference type="SAM" id="SignalP"/>
    </source>
</evidence>
<sequence>MEQLSKAVFLFYAVLMFTITQAQPTQAAAIAALIMEAMNYDCCLYFTGRDHTLNDFHRVMTALVEAENTQYSYQNTLVALNKNNEVIGVCVCYDGAQLHFLRQAFIQACRENFERDFSNMDDETAGGELYLDSLAVNTKYRGKGIAKKLLQAAIEKGEKLGLPASGLLVDKANPLAERLYLSLGFEYIEDKKWGGHPMKHLQYRYQK</sequence>
<dbReference type="InterPro" id="IPR016181">
    <property type="entry name" value="Acyl_CoA_acyltransferase"/>
</dbReference>
<organism evidence="5 6">
    <name type="scientific">Hoylesella saccharolytica F0055</name>
    <dbReference type="NCBI Taxonomy" id="1127699"/>
    <lineage>
        <taxon>Bacteria</taxon>
        <taxon>Pseudomonadati</taxon>
        <taxon>Bacteroidota</taxon>
        <taxon>Bacteroidia</taxon>
        <taxon>Bacteroidales</taxon>
        <taxon>Prevotellaceae</taxon>
        <taxon>Hoylesella</taxon>
    </lineage>
</organism>
<dbReference type="InterPro" id="IPR000182">
    <property type="entry name" value="GNAT_dom"/>
</dbReference>
<feature type="signal peptide" evidence="3">
    <location>
        <begin position="1"/>
        <end position="22"/>
    </location>
</feature>